<comment type="subcellular location">
    <subcellularLocation>
        <location evidence="1">Nucleus</location>
    </subcellularLocation>
</comment>
<dbReference type="AlphaFoldDB" id="A0A9D3M9A4"/>
<feature type="compositionally biased region" description="Acidic residues" evidence="8">
    <location>
        <begin position="117"/>
        <end position="133"/>
    </location>
</feature>
<keyword evidence="10" id="KW-1185">Reference proteome</keyword>
<dbReference type="GO" id="GO:0009880">
    <property type="term" value="P:embryonic pattern specification"/>
    <property type="evidence" value="ECO:0007669"/>
    <property type="project" value="TreeGrafter"/>
</dbReference>
<reference evidence="9" key="1">
    <citation type="submission" date="2021-01" db="EMBL/GenBank/DDBJ databases">
        <title>A chromosome-scale assembly of European eel, Anguilla anguilla.</title>
        <authorList>
            <person name="Henkel C."/>
            <person name="Jong-Raadsen S.A."/>
            <person name="Dufour S."/>
            <person name="Weltzien F.-A."/>
            <person name="Palstra A.P."/>
            <person name="Pelster B."/>
            <person name="Spaink H.P."/>
            <person name="Van Den Thillart G.E."/>
            <person name="Jansen H."/>
            <person name="Zahm M."/>
            <person name="Klopp C."/>
            <person name="Cedric C."/>
            <person name="Louis A."/>
            <person name="Berthelot C."/>
            <person name="Parey E."/>
            <person name="Roest Crollius H."/>
            <person name="Montfort J."/>
            <person name="Robinson-Rechavi M."/>
            <person name="Bucao C."/>
            <person name="Bouchez O."/>
            <person name="Gislard M."/>
            <person name="Lluch J."/>
            <person name="Milhes M."/>
            <person name="Lampietro C."/>
            <person name="Lopez Roques C."/>
            <person name="Donnadieu C."/>
            <person name="Braasch I."/>
            <person name="Desvignes T."/>
            <person name="Postlethwait J."/>
            <person name="Bobe J."/>
            <person name="Guiguen Y."/>
            <person name="Dirks R."/>
        </authorList>
    </citation>
    <scope>NUCLEOTIDE SEQUENCE</scope>
    <source>
        <strain evidence="9">Tag_6206</strain>
        <tissue evidence="9">Liver</tissue>
    </source>
</reference>
<gene>
    <name evidence="9" type="ORF">ANANG_G00155550</name>
</gene>
<dbReference type="Proteomes" id="UP001044222">
    <property type="component" value="Chromosome 8"/>
</dbReference>
<proteinExistence type="inferred from homology"/>
<dbReference type="GO" id="GO:0005634">
    <property type="term" value="C:nucleus"/>
    <property type="evidence" value="ECO:0007669"/>
    <property type="project" value="UniProtKB-SubCell"/>
</dbReference>
<keyword evidence="5" id="KW-0804">Transcription</keyword>
<evidence type="ECO:0000256" key="2">
    <source>
        <dbReference type="ARBA" id="ARBA00006944"/>
    </source>
</evidence>
<dbReference type="PANTHER" id="PTHR16770">
    <property type="entry name" value="PROTEIN RIPPLY-LIKE"/>
    <property type="match status" value="1"/>
</dbReference>
<feature type="compositionally biased region" description="Polar residues" evidence="8">
    <location>
        <begin position="15"/>
        <end position="27"/>
    </location>
</feature>
<keyword evidence="3" id="KW-0217">Developmental protein</keyword>
<evidence type="ECO:0000256" key="5">
    <source>
        <dbReference type="ARBA" id="ARBA00023163"/>
    </source>
</evidence>
<dbReference type="PANTHER" id="PTHR16770:SF4">
    <property type="entry name" value="PROTEIN RIPPLY3"/>
    <property type="match status" value="1"/>
</dbReference>
<feature type="region of interest" description="Disordered" evidence="8">
    <location>
        <begin position="1"/>
        <end position="28"/>
    </location>
</feature>
<evidence type="ECO:0000256" key="7">
    <source>
        <dbReference type="ARBA" id="ARBA00040827"/>
    </source>
</evidence>
<comment type="similarity">
    <text evidence="2">Belongs to the ripply family.</text>
</comment>
<evidence type="ECO:0000256" key="4">
    <source>
        <dbReference type="ARBA" id="ARBA00023015"/>
    </source>
</evidence>
<sequence>MLPLNVDMKPAAHKAQSNQSFRTTGSPVNLGETERYPVMWRPWVLRHREAGKRQEKSEAGGMESFNTQMPKGALGFQHPVRLCMPKSRTQEYLSHLGQKVLASFPIQATLHFYNDDSSSEEEEEGEKEAEECDMEETRLPAVHVEKTFQVCSCSAERLRDSCDLCSVFSF</sequence>
<keyword evidence="4" id="KW-0805">Transcription regulation</keyword>
<name>A0A9D3M9A4_ANGAN</name>
<evidence type="ECO:0000313" key="9">
    <source>
        <dbReference type="EMBL" id="KAG5843877.1"/>
    </source>
</evidence>
<evidence type="ECO:0000256" key="8">
    <source>
        <dbReference type="SAM" id="MobiDB-lite"/>
    </source>
</evidence>
<dbReference type="GO" id="GO:0000122">
    <property type="term" value="P:negative regulation of transcription by RNA polymerase II"/>
    <property type="evidence" value="ECO:0007669"/>
    <property type="project" value="TreeGrafter"/>
</dbReference>
<dbReference type="InterPro" id="IPR028127">
    <property type="entry name" value="Ripply_fam"/>
</dbReference>
<evidence type="ECO:0000313" key="10">
    <source>
        <dbReference type="Proteomes" id="UP001044222"/>
    </source>
</evidence>
<keyword evidence="6" id="KW-0539">Nucleus</keyword>
<dbReference type="EMBL" id="JAFIRN010000008">
    <property type="protein sequence ID" value="KAG5843877.1"/>
    <property type="molecule type" value="Genomic_DNA"/>
</dbReference>
<accession>A0A9D3M9A4</accession>
<evidence type="ECO:0000256" key="3">
    <source>
        <dbReference type="ARBA" id="ARBA00022473"/>
    </source>
</evidence>
<feature type="region of interest" description="Disordered" evidence="8">
    <location>
        <begin position="113"/>
        <end position="133"/>
    </location>
</feature>
<dbReference type="Pfam" id="PF14998">
    <property type="entry name" value="Ripply"/>
    <property type="match status" value="1"/>
</dbReference>
<evidence type="ECO:0000256" key="6">
    <source>
        <dbReference type="ARBA" id="ARBA00023242"/>
    </source>
</evidence>
<protein>
    <recommendedName>
        <fullName evidence="7">Protein ripply3</fullName>
    </recommendedName>
</protein>
<organism evidence="9 10">
    <name type="scientific">Anguilla anguilla</name>
    <name type="common">European freshwater eel</name>
    <name type="synonym">Muraena anguilla</name>
    <dbReference type="NCBI Taxonomy" id="7936"/>
    <lineage>
        <taxon>Eukaryota</taxon>
        <taxon>Metazoa</taxon>
        <taxon>Chordata</taxon>
        <taxon>Craniata</taxon>
        <taxon>Vertebrata</taxon>
        <taxon>Euteleostomi</taxon>
        <taxon>Actinopterygii</taxon>
        <taxon>Neopterygii</taxon>
        <taxon>Teleostei</taxon>
        <taxon>Anguilliformes</taxon>
        <taxon>Anguillidae</taxon>
        <taxon>Anguilla</taxon>
    </lineage>
</organism>
<evidence type="ECO:0000256" key="1">
    <source>
        <dbReference type="ARBA" id="ARBA00004123"/>
    </source>
</evidence>
<comment type="caution">
    <text evidence="9">The sequence shown here is derived from an EMBL/GenBank/DDBJ whole genome shotgun (WGS) entry which is preliminary data.</text>
</comment>